<feature type="transmembrane region" description="Helical" evidence="1">
    <location>
        <begin position="219"/>
        <end position="240"/>
    </location>
</feature>
<evidence type="ECO:0000259" key="2">
    <source>
        <dbReference type="Pfam" id="PF02517"/>
    </source>
</evidence>
<reference evidence="3 4" key="1">
    <citation type="submission" date="2017-03" db="EMBL/GenBank/DDBJ databases">
        <title>Isolation of Levoglucosan Utilizing Bacteria.</title>
        <authorList>
            <person name="Arya A.S."/>
        </authorList>
    </citation>
    <scope>NUCLEOTIDE SEQUENCE [LARGE SCALE GENOMIC DNA]</scope>
    <source>
        <strain evidence="3 4">MEC069</strain>
    </source>
</reference>
<evidence type="ECO:0000256" key="1">
    <source>
        <dbReference type="SAM" id="Phobius"/>
    </source>
</evidence>
<feature type="transmembrane region" description="Helical" evidence="1">
    <location>
        <begin position="106"/>
        <end position="125"/>
    </location>
</feature>
<feature type="transmembrane region" description="Helical" evidence="1">
    <location>
        <begin position="252"/>
        <end position="272"/>
    </location>
</feature>
<sequence>MNYLKAVTEVIVILLLIEAAVQTHDRIWMDNTAYASFIHANPPVWLPMVALLSCAFLALWLLVRRYAASVLSRRVGRLPIAVEPLLPASLWRTAGPDLRPSHWLRFVLFGLLAAAAFSCLNGLSFVSARFPELHAFLTQFMSARYSPLVPLALLIGVPFEELVFRGLIMRRLLGAFPFAAALIVQALLTAALQPGLAVMALGCALGIAYGFVFRHWGTLWPTIVMALSFNLALFALFQSGVITEIARLSDKALGLLLPLIMLAAALLIAELLRPAGTVAVRHSARH</sequence>
<comment type="caution">
    <text evidence="3">The sequence shown here is derived from an EMBL/GenBank/DDBJ whole genome shotgun (WGS) entry which is preliminary data.</text>
</comment>
<feature type="transmembrane region" description="Helical" evidence="1">
    <location>
        <begin position="145"/>
        <end position="164"/>
    </location>
</feature>
<dbReference type="EMBL" id="MYFO01000011">
    <property type="protein sequence ID" value="TFE87960.1"/>
    <property type="molecule type" value="Genomic_DNA"/>
</dbReference>
<dbReference type="GO" id="GO:0080120">
    <property type="term" value="P:CAAX-box protein maturation"/>
    <property type="evidence" value="ECO:0007669"/>
    <property type="project" value="UniProtKB-ARBA"/>
</dbReference>
<protein>
    <recommendedName>
        <fullName evidence="2">CAAX prenyl protease 2/Lysostaphin resistance protein A-like domain-containing protein</fullName>
    </recommendedName>
</protein>
<dbReference type="Pfam" id="PF02517">
    <property type="entry name" value="Rce1-like"/>
    <property type="match status" value="1"/>
</dbReference>
<dbReference type="GO" id="GO:0004175">
    <property type="term" value="F:endopeptidase activity"/>
    <property type="evidence" value="ECO:0007669"/>
    <property type="project" value="UniProtKB-ARBA"/>
</dbReference>
<feature type="domain" description="CAAX prenyl protease 2/Lysostaphin resistance protein A-like" evidence="2">
    <location>
        <begin position="148"/>
        <end position="231"/>
    </location>
</feature>
<feature type="transmembrane region" description="Helical" evidence="1">
    <location>
        <begin position="194"/>
        <end position="212"/>
    </location>
</feature>
<keyword evidence="4" id="KW-1185">Reference proteome</keyword>
<evidence type="ECO:0000313" key="3">
    <source>
        <dbReference type="EMBL" id="TFE87960.1"/>
    </source>
</evidence>
<evidence type="ECO:0000313" key="4">
    <source>
        <dbReference type="Proteomes" id="UP000298246"/>
    </source>
</evidence>
<dbReference type="Proteomes" id="UP000298246">
    <property type="component" value="Unassembled WGS sequence"/>
</dbReference>
<organism evidence="3 4">
    <name type="scientific">Paenibacillus athensensis</name>
    <dbReference type="NCBI Taxonomy" id="1967502"/>
    <lineage>
        <taxon>Bacteria</taxon>
        <taxon>Bacillati</taxon>
        <taxon>Bacillota</taxon>
        <taxon>Bacilli</taxon>
        <taxon>Bacillales</taxon>
        <taxon>Paenibacillaceae</taxon>
        <taxon>Paenibacillus</taxon>
    </lineage>
</organism>
<feature type="transmembrane region" description="Helical" evidence="1">
    <location>
        <begin position="44"/>
        <end position="63"/>
    </location>
</feature>
<keyword evidence="1" id="KW-1133">Transmembrane helix</keyword>
<keyword evidence="1" id="KW-0812">Transmembrane</keyword>
<feature type="transmembrane region" description="Helical" evidence="1">
    <location>
        <begin position="171"/>
        <end position="188"/>
    </location>
</feature>
<dbReference type="InterPro" id="IPR003675">
    <property type="entry name" value="Rce1/LyrA-like_dom"/>
</dbReference>
<keyword evidence="1" id="KW-0472">Membrane</keyword>
<dbReference type="RefSeq" id="WP_167689846.1">
    <property type="nucleotide sequence ID" value="NZ_MYFO02000003.1"/>
</dbReference>
<name>A0A4Y8Q279_9BACL</name>
<dbReference type="AlphaFoldDB" id="A0A4Y8Q279"/>
<proteinExistence type="predicted"/>
<gene>
    <name evidence="3" type="ORF">B5M42_10385</name>
</gene>
<accession>A0A4Y8Q279</accession>